<accession>A0A8S5PJR0</accession>
<name>A0A8S5PJR0_9CAUD</name>
<dbReference type="EMBL" id="BK015442">
    <property type="protein sequence ID" value="DAE06829.1"/>
    <property type="molecule type" value="Genomic_DNA"/>
</dbReference>
<proteinExistence type="predicted"/>
<protein>
    <submittedName>
        <fullName evidence="1">Uncharacterized protein</fullName>
    </submittedName>
</protein>
<sequence length="44" mass="4740">MNTLSLCDGHGGRVTPKRGFCTSHPSLLIFLAERGVSCYTAKIT</sequence>
<organism evidence="1">
    <name type="scientific">Siphoviridae sp. ctXBp18</name>
    <dbReference type="NCBI Taxonomy" id="2825541"/>
    <lineage>
        <taxon>Viruses</taxon>
        <taxon>Duplodnaviria</taxon>
        <taxon>Heunggongvirae</taxon>
        <taxon>Uroviricota</taxon>
        <taxon>Caudoviricetes</taxon>
    </lineage>
</organism>
<reference evidence="1" key="1">
    <citation type="journal article" date="2021" name="Proc. Natl. Acad. Sci. U.S.A.">
        <title>A Catalog of Tens of Thousands of Viruses from Human Metagenomes Reveals Hidden Associations with Chronic Diseases.</title>
        <authorList>
            <person name="Tisza M.J."/>
            <person name="Buck C.B."/>
        </authorList>
    </citation>
    <scope>NUCLEOTIDE SEQUENCE</scope>
    <source>
        <strain evidence="1">CtXBp18</strain>
    </source>
</reference>
<evidence type="ECO:0000313" key="1">
    <source>
        <dbReference type="EMBL" id="DAE06829.1"/>
    </source>
</evidence>